<feature type="compositionally biased region" description="Basic and acidic residues" evidence="1">
    <location>
        <begin position="885"/>
        <end position="895"/>
    </location>
</feature>
<feature type="region of interest" description="Disordered" evidence="1">
    <location>
        <begin position="1107"/>
        <end position="1195"/>
    </location>
</feature>
<protein>
    <recommendedName>
        <fullName evidence="4">Peptidase A2 domain-containing protein</fullName>
    </recommendedName>
</protein>
<feature type="region of interest" description="Disordered" evidence="1">
    <location>
        <begin position="862"/>
        <end position="897"/>
    </location>
</feature>
<reference evidence="2 3" key="1">
    <citation type="journal article" date="2018" name="Cell">
        <title>The Chara Genome: Secondary Complexity and Implications for Plant Terrestrialization.</title>
        <authorList>
            <person name="Nishiyama T."/>
            <person name="Sakayama H."/>
            <person name="Vries J.D."/>
            <person name="Buschmann H."/>
            <person name="Saint-Marcoux D."/>
            <person name="Ullrich K.K."/>
            <person name="Haas F.B."/>
            <person name="Vanderstraeten L."/>
            <person name="Becker D."/>
            <person name="Lang D."/>
            <person name="Vosolsobe S."/>
            <person name="Rombauts S."/>
            <person name="Wilhelmsson P.K.I."/>
            <person name="Janitza P."/>
            <person name="Kern R."/>
            <person name="Heyl A."/>
            <person name="Rumpler F."/>
            <person name="Villalobos L.I.A.C."/>
            <person name="Clay J.M."/>
            <person name="Skokan R."/>
            <person name="Toyoda A."/>
            <person name="Suzuki Y."/>
            <person name="Kagoshima H."/>
            <person name="Schijlen E."/>
            <person name="Tajeshwar N."/>
            <person name="Catarino B."/>
            <person name="Hetherington A.J."/>
            <person name="Saltykova A."/>
            <person name="Bonnot C."/>
            <person name="Breuninger H."/>
            <person name="Symeonidi A."/>
            <person name="Radhakrishnan G.V."/>
            <person name="Van Nieuwerburgh F."/>
            <person name="Deforce D."/>
            <person name="Chang C."/>
            <person name="Karol K.G."/>
            <person name="Hedrich R."/>
            <person name="Ulvskov P."/>
            <person name="Glockner G."/>
            <person name="Delwiche C.F."/>
            <person name="Petrasek J."/>
            <person name="Van de Peer Y."/>
            <person name="Friml J."/>
            <person name="Beilby M."/>
            <person name="Dolan L."/>
            <person name="Kohara Y."/>
            <person name="Sugano S."/>
            <person name="Fujiyama A."/>
            <person name="Delaux P.-M."/>
            <person name="Quint M."/>
            <person name="TheiBen G."/>
            <person name="Hagemann M."/>
            <person name="Harholt J."/>
            <person name="Dunand C."/>
            <person name="Zachgo S."/>
            <person name="Langdale J."/>
            <person name="Maumus F."/>
            <person name="Straeten D.V.D."/>
            <person name="Gould S.B."/>
            <person name="Rensing S.A."/>
        </authorList>
    </citation>
    <scope>NUCLEOTIDE SEQUENCE [LARGE SCALE GENOMIC DNA]</scope>
    <source>
        <strain evidence="2 3">S276</strain>
    </source>
</reference>
<feature type="compositionally biased region" description="Low complexity" evidence="1">
    <location>
        <begin position="266"/>
        <end position="296"/>
    </location>
</feature>
<feature type="region of interest" description="Disordered" evidence="1">
    <location>
        <begin position="1209"/>
        <end position="1247"/>
    </location>
</feature>
<evidence type="ECO:0000256" key="1">
    <source>
        <dbReference type="SAM" id="MobiDB-lite"/>
    </source>
</evidence>
<dbReference type="Proteomes" id="UP000265515">
    <property type="component" value="Unassembled WGS sequence"/>
</dbReference>
<dbReference type="Gramene" id="GBG72783">
    <property type="protein sequence ID" value="GBG72783"/>
    <property type="gene ID" value="CBR_g12351"/>
</dbReference>
<dbReference type="Pfam" id="PF13975">
    <property type="entry name" value="gag-asp_proteas"/>
    <property type="match status" value="1"/>
</dbReference>
<dbReference type="InterPro" id="IPR021109">
    <property type="entry name" value="Peptidase_aspartic_dom_sf"/>
</dbReference>
<comment type="caution">
    <text evidence="2">The sequence shown here is derived from an EMBL/GenBank/DDBJ whole genome shotgun (WGS) entry which is preliminary data.</text>
</comment>
<feature type="region of interest" description="Disordered" evidence="1">
    <location>
        <begin position="1035"/>
        <end position="1095"/>
    </location>
</feature>
<feature type="compositionally biased region" description="Basic and acidic residues" evidence="1">
    <location>
        <begin position="453"/>
        <end position="467"/>
    </location>
</feature>
<feature type="compositionally biased region" description="Basic and acidic residues" evidence="1">
    <location>
        <begin position="1209"/>
        <end position="1228"/>
    </location>
</feature>
<feature type="compositionally biased region" description="Polar residues" evidence="1">
    <location>
        <begin position="441"/>
        <end position="451"/>
    </location>
</feature>
<keyword evidence="3" id="KW-1185">Reference proteome</keyword>
<dbReference type="EMBL" id="BFEA01000172">
    <property type="protein sequence ID" value="GBG72783.1"/>
    <property type="molecule type" value="Genomic_DNA"/>
</dbReference>
<proteinExistence type="predicted"/>
<evidence type="ECO:0000313" key="2">
    <source>
        <dbReference type="EMBL" id="GBG72783.1"/>
    </source>
</evidence>
<feature type="compositionally biased region" description="Basic and acidic residues" evidence="1">
    <location>
        <begin position="480"/>
        <end position="512"/>
    </location>
</feature>
<feature type="region of interest" description="Disordered" evidence="1">
    <location>
        <begin position="259"/>
        <end position="296"/>
    </location>
</feature>
<evidence type="ECO:0008006" key="4">
    <source>
        <dbReference type="Google" id="ProtNLM"/>
    </source>
</evidence>
<name>A0A388KS70_CHABU</name>
<dbReference type="SUPFAM" id="SSF50630">
    <property type="entry name" value="Acid proteases"/>
    <property type="match status" value="1"/>
</dbReference>
<feature type="compositionally biased region" description="Gly residues" evidence="1">
    <location>
        <begin position="391"/>
        <end position="409"/>
    </location>
</feature>
<feature type="region of interest" description="Disordered" evidence="1">
    <location>
        <begin position="423"/>
        <end position="515"/>
    </location>
</feature>
<feature type="compositionally biased region" description="Basic and acidic residues" evidence="1">
    <location>
        <begin position="1035"/>
        <end position="1065"/>
    </location>
</feature>
<feature type="compositionally biased region" description="Gly residues" evidence="1">
    <location>
        <begin position="352"/>
        <end position="383"/>
    </location>
</feature>
<feature type="compositionally biased region" description="Acidic residues" evidence="1">
    <location>
        <begin position="468"/>
        <end position="479"/>
    </location>
</feature>
<dbReference type="CDD" id="cd00303">
    <property type="entry name" value="retropepsin_like"/>
    <property type="match status" value="1"/>
</dbReference>
<feature type="compositionally biased region" description="Basic and acidic residues" evidence="1">
    <location>
        <begin position="1107"/>
        <end position="1149"/>
    </location>
</feature>
<feature type="region of interest" description="Disordered" evidence="1">
    <location>
        <begin position="331"/>
        <end position="411"/>
    </location>
</feature>
<dbReference type="Gene3D" id="2.40.70.10">
    <property type="entry name" value="Acid Proteases"/>
    <property type="match status" value="1"/>
</dbReference>
<gene>
    <name evidence="2" type="ORF">CBR_g12351</name>
</gene>
<accession>A0A388KS70</accession>
<feature type="compositionally biased region" description="Basic and acidic residues" evidence="1">
    <location>
        <begin position="1171"/>
        <end position="1192"/>
    </location>
</feature>
<organism evidence="2 3">
    <name type="scientific">Chara braunii</name>
    <name type="common">Braun's stonewort</name>
    <dbReference type="NCBI Taxonomy" id="69332"/>
    <lineage>
        <taxon>Eukaryota</taxon>
        <taxon>Viridiplantae</taxon>
        <taxon>Streptophyta</taxon>
        <taxon>Charophyceae</taxon>
        <taxon>Charales</taxon>
        <taxon>Characeae</taxon>
        <taxon>Chara</taxon>
    </lineage>
</organism>
<evidence type="ECO:0000313" key="3">
    <source>
        <dbReference type="Proteomes" id="UP000265515"/>
    </source>
</evidence>
<sequence>MSQGGGVSGAPNKNLTLDDLIAAIDRHERNPSNIPKVDTFHFCGERVSEWLERVEQALVGLSDVVKFQRILQYVLHNSHQELKKVIHATQGSWERFKEGMQRKYCLGDRLLTTADLEAMNKEDFTTMGAFVQEFKKRARKVHGISEEAQYAIFLGLLTASETFELTRRGRSMGFRRKHSGATSSTPAFGTPEVTRIVTDVLAQLGYATEPVVRRRVITNVQVKGTESVIEEVVQEELWDEEEPVPQRLTKVQRKVRNLAQGGQGSGKAQAPQAVATAPPSVAAPSSSAGPSQGGAPSYGQWPWPVINAIVSWGSAPPVAGPQMSIPPPIYPAAQAQPVAPPPSPASSSQGSVAGGGNQGQGNQGNGGRGGGRGRGRNGGGRGGQWNNQGRGNQGQGYQGQGNQGRGYPGQGIQARGIMEVRGMGDPVLTGGRPSPSIAARTRSQAKASANQEPPRREPETGKRKEAVEVEDDNDEEEEDERLRREEDQRAEQRARKKGTRGEAEPVIRDGPPKRKKYAVQLEEGFDIEKVIDRLLEGHNDLITLKEILASAPWLHDELKGRLSRRLVPNVHLGTILPKEAEWAESGTKMDWKCVACSTVNLVVKGSKCATMVDTGAEMNIIREADAIRFGLDIDRSDCGILHGASCKAVFCGTASNVLIEVGKVKARACFFIMPDVDHGILLGRSFLSRTETMMFNKHDGTLILLLCDPACRNYKIITCRNTGPGSFTIEESEGERRKLRAEPEGEEEVKAFSLSLSDVRKAMDLVAAHEMADPDAIQALREQVLECPETGRLELVSFSRRKEEPHIRADAICESVFFRGRLKQGSQKRYKTVDKKCRPVPVLVTEDEEAYYERERGSVFTKTTMPRGGRGTRPPRRPLGASGGYERHGPRHRESTPMYDDGDIELFLDNFWDHARRMDWTVAHAIERLSGAGRFEGPITRIRKEATTRQEVETRMQMLRPSPVGSCGRPIRLEIGNAADFIPVFEWFMQGQGIPRDEWARTLPLWTRKGERALTKQVRDNARDWESCRAHLREAFRRPEPPQPRVERRQRCQRQRDPEPREARPSRGGRKALARREEEPEPEAEERGAYPECGLGPVEFHQFAEGELRRSPTSTHEKPPASEEPLRELEAHLDISEHLAAHALEHPDLEEPTPAEPRQEPCQLEQEVEAEIPKRVDLRTRERAPAGETGKEKRARRIRRIEEIWQKRQRLDAAGELPEQRQERERLEATGALPGQPPSEPAKAPEIPEMWRDFWERRGEELPSPTRARFGVARKAEERLNRKIKFLAKTTFDRHLLLESDLAEKKIKEVGHGVRLEAMEVEIQELRALVASQVAIIESLRQRSQGGADKPESRRQGE</sequence>